<sequence length="40" mass="4421">MTTSKVSKNCVFRCIRPVIPTTSGHLNRCIRPPLFSGCEA</sequence>
<evidence type="ECO:0000313" key="2">
    <source>
        <dbReference type="Proteomes" id="UP000198977"/>
    </source>
</evidence>
<accession>A0A1I2GK53</accession>
<dbReference type="EMBL" id="FOMW01000025">
    <property type="protein sequence ID" value="SFF17001.1"/>
    <property type="molecule type" value="Genomic_DNA"/>
</dbReference>
<gene>
    <name evidence="1" type="ORF">SAMN04488523_1252</name>
</gene>
<dbReference type="AlphaFoldDB" id="A0A1I2GK53"/>
<protein>
    <submittedName>
        <fullName evidence="1">Uncharacterized protein</fullName>
    </submittedName>
</protein>
<reference evidence="1 2" key="1">
    <citation type="submission" date="2016-10" db="EMBL/GenBank/DDBJ databases">
        <authorList>
            <person name="de Groot N.N."/>
        </authorList>
    </citation>
    <scope>NUCLEOTIDE SEQUENCE [LARGE SCALE GENOMIC DNA]</scope>
    <source>
        <strain evidence="1 2">DSM 11443</strain>
    </source>
</reference>
<name>A0A1I2GK53_9RHOB</name>
<dbReference type="Proteomes" id="UP000198977">
    <property type="component" value="Unassembled WGS sequence"/>
</dbReference>
<proteinExistence type="predicted"/>
<keyword evidence="2" id="KW-1185">Reference proteome</keyword>
<organism evidence="1 2">
    <name type="scientific">Sulfitobacter brevis</name>
    <dbReference type="NCBI Taxonomy" id="74348"/>
    <lineage>
        <taxon>Bacteria</taxon>
        <taxon>Pseudomonadati</taxon>
        <taxon>Pseudomonadota</taxon>
        <taxon>Alphaproteobacteria</taxon>
        <taxon>Rhodobacterales</taxon>
        <taxon>Roseobacteraceae</taxon>
        <taxon>Sulfitobacter</taxon>
    </lineage>
</organism>
<evidence type="ECO:0000313" key="1">
    <source>
        <dbReference type="EMBL" id="SFF17001.1"/>
    </source>
</evidence>
<dbReference type="STRING" id="74348.SAMN04488523_1252"/>